<evidence type="ECO:0000256" key="1">
    <source>
        <dbReference type="ARBA" id="ARBA00004459"/>
    </source>
</evidence>
<accession>A0A1I1SG75</accession>
<evidence type="ECO:0000256" key="2">
    <source>
        <dbReference type="ARBA" id="ARBA00022729"/>
    </source>
</evidence>
<evidence type="ECO:0000256" key="6">
    <source>
        <dbReference type="ARBA" id="ARBA00023288"/>
    </source>
</evidence>
<dbReference type="PROSITE" id="PS51257">
    <property type="entry name" value="PROKAR_LIPOPROTEIN"/>
    <property type="match status" value="1"/>
</dbReference>
<keyword evidence="6" id="KW-0449">Lipoprotein</keyword>
<dbReference type="InterPro" id="IPR032831">
    <property type="entry name" value="LptM_cons"/>
</dbReference>
<feature type="compositionally biased region" description="Polar residues" evidence="7">
    <location>
        <begin position="46"/>
        <end position="56"/>
    </location>
</feature>
<dbReference type="STRING" id="1123010.SAMN02745724_04571"/>
<dbReference type="RefSeq" id="WP_177208145.1">
    <property type="nucleotide sequence ID" value="NZ_FOLO01000059.1"/>
</dbReference>
<dbReference type="Proteomes" id="UP000198862">
    <property type="component" value="Unassembled WGS sequence"/>
</dbReference>
<evidence type="ECO:0000256" key="3">
    <source>
        <dbReference type="ARBA" id="ARBA00023136"/>
    </source>
</evidence>
<comment type="subcellular location">
    <subcellularLocation>
        <location evidence="1">Cell outer membrane</location>
        <topology evidence="1">Lipid-anchor</topology>
    </subcellularLocation>
</comment>
<evidence type="ECO:0000256" key="4">
    <source>
        <dbReference type="ARBA" id="ARBA00023139"/>
    </source>
</evidence>
<keyword evidence="3" id="KW-0472">Membrane</keyword>
<dbReference type="NCBIfam" id="NF047847">
    <property type="entry name" value="SS_mature_LptM"/>
    <property type="match status" value="1"/>
</dbReference>
<keyword evidence="4" id="KW-0564">Palmitate</keyword>
<keyword evidence="5" id="KW-0998">Cell outer membrane</keyword>
<feature type="region of interest" description="Disordered" evidence="7">
    <location>
        <begin position="32"/>
        <end position="56"/>
    </location>
</feature>
<organism evidence="8 9">
    <name type="scientific">Pseudoalteromonas denitrificans DSM 6059</name>
    <dbReference type="NCBI Taxonomy" id="1123010"/>
    <lineage>
        <taxon>Bacteria</taxon>
        <taxon>Pseudomonadati</taxon>
        <taxon>Pseudomonadota</taxon>
        <taxon>Gammaproteobacteria</taxon>
        <taxon>Alteromonadales</taxon>
        <taxon>Pseudoalteromonadaceae</taxon>
        <taxon>Pseudoalteromonas</taxon>
    </lineage>
</organism>
<gene>
    <name evidence="8" type="ORF">SAMN02745724_04571</name>
</gene>
<evidence type="ECO:0000313" key="8">
    <source>
        <dbReference type="EMBL" id="SFD45494.1"/>
    </source>
</evidence>
<name>A0A1I1SG75_9GAMM</name>
<protein>
    <recommendedName>
        <fullName evidence="10">Lipoprotein-attachment site-containing protein</fullName>
    </recommendedName>
</protein>
<sequence length="56" mass="6461">MQRIKYRQFILVSCLLFIGACGQTGELYLPKETQEKPNIASKEPNETQQDTSEQEK</sequence>
<proteinExistence type="predicted"/>
<evidence type="ECO:0000256" key="7">
    <source>
        <dbReference type="SAM" id="MobiDB-lite"/>
    </source>
</evidence>
<keyword evidence="2" id="KW-0732">Signal</keyword>
<dbReference type="EMBL" id="FOLO01000059">
    <property type="protein sequence ID" value="SFD45494.1"/>
    <property type="molecule type" value="Genomic_DNA"/>
</dbReference>
<keyword evidence="9" id="KW-1185">Reference proteome</keyword>
<evidence type="ECO:0008006" key="10">
    <source>
        <dbReference type="Google" id="ProtNLM"/>
    </source>
</evidence>
<evidence type="ECO:0000313" key="9">
    <source>
        <dbReference type="Proteomes" id="UP000198862"/>
    </source>
</evidence>
<reference evidence="8 9" key="1">
    <citation type="submission" date="2016-10" db="EMBL/GenBank/DDBJ databases">
        <authorList>
            <person name="de Groot N.N."/>
        </authorList>
    </citation>
    <scope>NUCLEOTIDE SEQUENCE [LARGE SCALE GENOMIC DNA]</scope>
    <source>
        <strain evidence="8 9">DSM 6059</strain>
    </source>
</reference>
<evidence type="ECO:0000256" key="5">
    <source>
        <dbReference type="ARBA" id="ARBA00023237"/>
    </source>
</evidence>
<dbReference type="AlphaFoldDB" id="A0A1I1SG75"/>